<sequence length="138" mass="15100">GTQWLVASSLTPSVVRNCLVTSSVTPSVTSSVTRSSTRIFCRHLLLLVTSSVTPSGTQMPCGHLLLLLVALKCLVDIFLTSFVTHSEINSGRIIAIGRKIYFCENIIKLLDAIDENGLFYNSNTAQLYGASVNAYWRM</sequence>
<keyword evidence="2" id="KW-1185">Reference proteome</keyword>
<gene>
    <name evidence="1" type="ORF">L9F63_000864</name>
</gene>
<organism evidence="1 2">
    <name type="scientific">Diploptera punctata</name>
    <name type="common">Pacific beetle cockroach</name>
    <dbReference type="NCBI Taxonomy" id="6984"/>
    <lineage>
        <taxon>Eukaryota</taxon>
        <taxon>Metazoa</taxon>
        <taxon>Ecdysozoa</taxon>
        <taxon>Arthropoda</taxon>
        <taxon>Hexapoda</taxon>
        <taxon>Insecta</taxon>
        <taxon>Pterygota</taxon>
        <taxon>Neoptera</taxon>
        <taxon>Polyneoptera</taxon>
        <taxon>Dictyoptera</taxon>
        <taxon>Blattodea</taxon>
        <taxon>Blaberoidea</taxon>
        <taxon>Blaberidae</taxon>
        <taxon>Diplopterinae</taxon>
        <taxon>Diploptera</taxon>
    </lineage>
</organism>
<feature type="non-terminal residue" evidence="1">
    <location>
        <position position="138"/>
    </location>
</feature>
<accession>A0AAD8AKS5</accession>
<dbReference type="Proteomes" id="UP001233999">
    <property type="component" value="Unassembled WGS sequence"/>
</dbReference>
<name>A0AAD8AKS5_DIPPU</name>
<dbReference type="EMBL" id="JASPKZ010000039">
    <property type="protein sequence ID" value="KAJ9600969.1"/>
    <property type="molecule type" value="Genomic_DNA"/>
</dbReference>
<evidence type="ECO:0000313" key="2">
    <source>
        <dbReference type="Proteomes" id="UP001233999"/>
    </source>
</evidence>
<reference evidence="1" key="1">
    <citation type="journal article" date="2023" name="IScience">
        <title>Live-bearing cockroach genome reveals convergent evolutionary mechanisms linked to viviparity in insects and beyond.</title>
        <authorList>
            <person name="Fouks B."/>
            <person name="Harrison M.C."/>
            <person name="Mikhailova A.A."/>
            <person name="Marchal E."/>
            <person name="English S."/>
            <person name="Carruthers M."/>
            <person name="Jennings E.C."/>
            <person name="Chiamaka E.L."/>
            <person name="Frigard R.A."/>
            <person name="Pippel M."/>
            <person name="Attardo G.M."/>
            <person name="Benoit J.B."/>
            <person name="Bornberg-Bauer E."/>
            <person name="Tobe S.S."/>
        </authorList>
    </citation>
    <scope>NUCLEOTIDE SEQUENCE</scope>
    <source>
        <strain evidence="1">Stay&amp;Tobe</strain>
    </source>
</reference>
<comment type="caution">
    <text evidence="1">The sequence shown here is derived from an EMBL/GenBank/DDBJ whole genome shotgun (WGS) entry which is preliminary data.</text>
</comment>
<proteinExistence type="predicted"/>
<dbReference type="AlphaFoldDB" id="A0AAD8AKS5"/>
<protein>
    <submittedName>
        <fullName evidence="1">Uncharacterized protein</fullName>
    </submittedName>
</protein>
<feature type="non-terminal residue" evidence="1">
    <location>
        <position position="1"/>
    </location>
</feature>
<reference evidence="1" key="2">
    <citation type="submission" date="2023-05" db="EMBL/GenBank/DDBJ databases">
        <authorList>
            <person name="Fouks B."/>
        </authorList>
    </citation>
    <scope>NUCLEOTIDE SEQUENCE</scope>
    <source>
        <strain evidence="1">Stay&amp;Tobe</strain>
        <tissue evidence="1">Testes</tissue>
    </source>
</reference>
<evidence type="ECO:0000313" key="1">
    <source>
        <dbReference type="EMBL" id="KAJ9600969.1"/>
    </source>
</evidence>